<evidence type="ECO:0000313" key="9">
    <source>
        <dbReference type="Proteomes" id="UP000284604"/>
    </source>
</evidence>
<dbReference type="PATRIC" id="fig|46506.5.peg.1063"/>
<evidence type="ECO:0000256" key="1">
    <source>
        <dbReference type="SAM" id="Phobius"/>
    </source>
</evidence>
<evidence type="ECO:0000313" key="4">
    <source>
        <dbReference type="EMBL" id="RHC33024.1"/>
    </source>
</evidence>
<dbReference type="Pfam" id="PF16479">
    <property type="entry name" value="DUF5056"/>
    <property type="match status" value="1"/>
</dbReference>
<keyword evidence="1" id="KW-0472">Membrane</keyword>
<evidence type="ECO:0000313" key="3">
    <source>
        <dbReference type="EMBL" id="RGW33057.1"/>
    </source>
</evidence>
<evidence type="ECO:0000313" key="10">
    <source>
        <dbReference type="Proteomes" id="UP000285150"/>
    </source>
</evidence>
<comment type="caution">
    <text evidence="2">The sequence shown here is derived from an EMBL/GenBank/DDBJ whole genome shotgun (WGS) entry which is preliminary data.</text>
</comment>
<reference evidence="2 7" key="1">
    <citation type="journal article" date="2016" name="BMC Genomics">
        <title>Type VI secretion systems of human gut Bacteroidales segregate into three genetic architectures, two of which are contained on mobile genetic elements.</title>
        <authorList>
            <person name="Coyne M.J."/>
            <person name="Roelofs K.G."/>
            <person name="Comstock L.E."/>
        </authorList>
    </citation>
    <scope>NUCLEOTIDE SEQUENCE [LARGE SCALE GENOMIC DNA]</scope>
    <source>
        <strain evidence="2 7">CL09T03C01</strain>
    </source>
</reference>
<reference evidence="2" key="2">
    <citation type="submission" date="2016-01" db="EMBL/GenBank/DDBJ databases">
        <authorList>
            <person name="McClelland M."/>
            <person name="Jain A."/>
            <person name="Saraogi P."/>
            <person name="Mendelson R."/>
            <person name="Westerman R."/>
            <person name="SanMiguel P."/>
            <person name="Csonka L."/>
        </authorList>
    </citation>
    <scope>NUCLEOTIDE SEQUENCE</scope>
    <source>
        <strain evidence="2">CL09T03C01</strain>
    </source>
</reference>
<dbReference type="Proteomes" id="UP000285150">
    <property type="component" value="Unassembled WGS sequence"/>
</dbReference>
<evidence type="ECO:0000313" key="11">
    <source>
        <dbReference type="Proteomes" id="UP000285305"/>
    </source>
</evidence>
<proteinExistence type="predicted"/>
<dbReference type="EMBL" id="QSAF01000014">
    <property type="protein sequence ID" value="RGW33057.1"/>
    <property type="molecule type" value="Genomic_DNA"/>
</dbReference>
<dbReference type="Proteomes" id="UP000285305">
    <property type="component" value="Unassembled WGS sequence"/>
</dbReference>
<feature type="transmembrane region" description="Helical" evidence="1">
    <location>
        <begin position="40"/>
        <end position="59"/>
    </location>
</feature>
<dbReference type="EMBL" id="QRHJ01000017">
    <property type="protein sequence ID" value="RHF75985.1"/>
    <property type="molecule type" value="Genomic_DNA"/>
</dbReference>
<dbReference type="InterPro" id="IPR032129">
    <property type="entry name" value="DUF5056"/>
</dbReference>
<evidence type="ECO:0000313" key="2">
    <source>
        <dbReference type="EMBL" id="KWR56677.1"/>
    </source>
</evidence>
<evidence type="ECO:0000313" key="6">
    <source>
        <dbReference type="EMBL" id="RHM22026.1"/>
    </source>
</evidence>
<sequence length="108" mass="12348">MTENNDKLLIDFFAENRQEIPDNGFTRRVMRHLPDRTRRISQVWVTFCFTLALVLFFVFDGLQQVLGTLRETLTAAAQSGVTELDPKSLLVAGIVLLFLLYRKICSLA</sequence>
<dbReference type="Proteomes" id="UP000284604">
    <property type="component" value="Unassembled WGS sequence"/>
</dbReference>
<reference evidence="8 9" key="3">
    <citation type="submission" date="2018-08" db="EMBL/GenBank/DDBJ databases">
        <title>A genome reference for cultivated species of the human gut microbiota.</title>
        <authorList>
            <person name="Zou Y."/>
            <person name="Xue W."/>
            <person name="Luo G."/>
        </authorList>
    </citation>
    <scope>NUCLEOTIDE SEQUENCE [LARGE SCALE GENOMIC DNA]</scope>
    <source>
        <strain evidence="3 10">AF12-7</strain>
        <strain evidence="6 9">AF35-20</strain>
        <strain evidence="5 8">AM25-16</strain>
        <strain evidence="4 11">AM36-9BH</strain>
    </source>
</reference>
<gene>
    <name evidence="2" type="ORF">AA415_00988</name>
    <name evidence="5" type="ORF">DW668_07685</name>
    <name evidence="4" type="ORF">DW853_02855</name>
    <name evidence="3" type="ORF">DWV77_12145</name>
    <name evidence="6" type="ORF">DWZ78_02325</name>
</gene>
<dbReference type="RefSeq" id="WP_060385434.1">
    <property type="nucleotide sequence ID" value="NZ_BAABYC010000001.1"/>
</dbReference>
<dbReference type="AlphaFoldDB" id="A0A108TBF2"/>
<protein>
    <submittedName>
        <fullName evidence="3">DUF5056 domain-containing protein</fullName>
    </submittedName>
</protein>
<keyword evidence="1" id="KW-0812">Transmembrane</keyword>
<dbReference type="Proteomes" id="UP000056419">
    <property type="component" value="Unassembled WGS sequence"/>
</dbReference>
<dbReference type="EMBL" id="QRPN01000002">
    <property type="protein sequence ID" value="RHM22026.1"/>
    <property type="molecule type" value="Genomic_DNA"/>
</dbReference>
<keyword evidence="7" id="KW-1185">Reference proteome</keyword>
<organism evidence="2 7">
    <name type="scientific">Bacteroides stercoris</name>
    <dbReference type="NCBI Taxonomy" id="46506"/>
    <lineage>
        <taxon>Bacteria</taxon>
        <taxon>Pseudomonadati</taxon>
        <taxon>Bacteroidota</taxon>
        <taxon>Bacteroidia</taxon>
        <taxon>Bacteroidales</taxon>
        <taxon>Bacteroidaceae</taxon>
        <taxon>Bacteroides</taxon>
    </lineage>
</organism>
<evidence type="ECO:0000313" key="8">
    <source>
        <dbReference type="Proteomes" id="UP000283762"/>
    </source>
</evidence>
<evidence type="ECO:0000313" key="7">
    <source>
        <dbReference type="Proteomes" id="UP000056419"/>
    </source>
</evidence>
<accession>A0A108TBF2</accession>
<dbReference type="STRING" id="46506.AA415_00988"/>
<keyword evidence="1" id="KW-1133">Transmembrane helix</keyword>
<name>A0A108TBF2_BACSE</name>
<dbReference type="EMBL" id="LRGC01000003">
    <property type="protein sequence ID" value="KWR56677.1"/>
    <property type="molecule type" value="Genomic_DNA"/>
</dbReference>
<dbReference type="Proteomes" id="UP000283762">
    <property type="component" value="Unassembled WGS sequence"/>
</dbReference>
<evidence type="ECO:0000313" key="5">
    <source>
        <dbReference type="EMBL" id="RHF75985.1"/>
    </source>
</evidence>
<dbReference type="EMBL" id="QSHQ01000003">
    <property type="protein sequence ID" value="RHC33024.1"/>
    <property type="molecule type" value="Genomic_DNA"/>
</dbReference>
<feature type="transmembrane region" description="Helical" evidence="1">
    <location>
        <begin position="88"/>
        <end position="105"/>
    </location>
</feature>